<dbReference type="InterPro" id="IPR045618">
    <property type="entry name" value="DUF6444"/>
</dbReference>
<dbReference type="PANTHER" id="PTHR33678">
    <property type="entry name" value="BLL1576 PROTEIN"/>
    <property type="match status" value="1"/>
</dbReference>
<dbReference type="STRING" id="485913.Krac_6202"/>
<dbReference type="PANTHER" id="PTHR33678:SF1">
    <property type="entry name" value="BLL1576 PROTEIN"/>
    <property type="match status" value="1"/>
</dbReference>
<comment type="caution">
    <text evidence="4">The sequence shown here is derived from an EMBL/GenBank/DDBJ whole genome shotgun (WGS) entry which is preliminary data.</text>
</comment>
<dbReference type="RefSeq" id="WP_007917045.1">
    <property type="nucleotide sequence ID" value="NZ_ADVG01000003.1"/>
</dbReference>
<dbReference type="Pfam" id="PF20042">
    <property type="entry name" value="DUF6444"/>
    <property type="match status" value="1"/>
</dbReference>
<dbReference type="EMBL" id="ADVG01000003">
    <property type="protein sequence ID" value="EFH85056.1"/>
    <property type="molecule type" value="Genomic_DNA"/>
</dbReference>
<evidence type="ECO:0000256" key="1">
    <source>
        <dbReference type="SAM" id="MobiDB-lite"/>
    </source>
</evidence>
<accession>D6TY60</accession>
<organism evidence="4 5">
    <name type="scientific">Ktedonobacter racemifer DSM 44963</name>
    <dbReference type="NCBI Taxonomy" id="485913"/>
    <lineage>
        <taxon>Bacteria</taxon>
        <taxon>Bacillati</taxon>
        <taxon>Chloroflexota</taxon>
        <taxon>Ktedonobacteria</taxon>
        <taxon>Ktedonobacterales</taxon>
        <taxon>Ktedonobacteraceae</taxon>
        <taxon>Ktedonobacter</taxon>
    </lineage>
</organism>
<dbReference type="AlphaFoldDB" id="D6TY60"/>
<evidence type="ECO:0000313" key="5">
    <source>
        <dbReference type="Proteomes" id="UP000004508"/>
    </source>
</evidence>
<gene>
    <name evidence="4" type="ORF">Krac_6202</name>
</gene>
<protein>
    <submittedName>
        <fullName evidence="4">Transposase</fullName>
    </submittedName>
</protein>
<evidence type="ECO:0000259" key="3">
    <source>
        <dbReference type="Pfam" id="PF20042"/>
    </source>
</evidence>
<feature type="domain" description="Transposase IS66 central" evidence="2">
    <location>
        <begin position="166"/>
        <end position="448"/>
    </location>
</feature>
<reference evidence="4 5" key="1">
    <citation type="journal article" date="2011" name="Stand. Genomic Sci.">
        <title>Non-contiguous finished genome sequence and contextual data of the filamentous soil bacterium Ktedonobacter racemifer type strain (SOSP1-21).</title>
        <authorList>
            <person name="Chang Y.J."/>
            <person name="Land M."/>
            <person name="Hauser L."/>
            <person name="Chertkov O."/>
            <person name="Del Rio T.G."/>
            <person name="Nolan M."/>
            <person name="Copeland A."/>
            <person name="Tice H."/>
            <person name="Cheng J.F."/>
            <person name="Lucas S."/>
            <person name="Han C."/>
            <person name="Goodwin L."/>
            <person name="Pitluck S."/>
            <person name="Ivanova N."/>
            <person name="Ovchinikova G."/>
            <person name="Pati A."/>
            <person name="Chen A."/>
            <person name="Palaniappan K."/>
            <person name="Mavromatis K."/>
            <person name="Liolios K."/>
            <person name="Brettin T."/>
            <person name="Fiebig A."/>
            <person name="Rohde M."/>
            <person name="Abt B."/>
            <person name="Goker M."/>
            <person name="Detter J.C."/>
            <person name="Woyke T."/>
            <person name="Bristow J."/>
            <person name="Eisen J.A."/>
            <person name="Markowitz V."/>
            <person name="Hugenholtz P."/>
            <person name="Kyrpides N.C."/>
            <person name="Klenk H.P."/>
            <person name="Lapidus A."/>
        </authorList>
    </citation>
    <scope>NUCLEOTIDE SEQUENCE [LARGE SCALE GENOMIC DNA]</scope>
    <source>
        <strain evidence="5">DSM 44963</strain>
    </source>
</reference>
<dbReference type="Pfam" id="PF03050">
    <property type="entry name" value="DDE_Tnp_IS66"/>
    <property type="match status" value="1"/>
</dbReference>
<keyword evidence="5" id="KW-1185">Reference proteome</keyword>
<dbReference type="InParanoid" id="D6TY60"/>
<feature type="region of interest" description="Disordered" evidence="1">
    <location>
        <begin position="1"/>
        <end position="24"/>
    </location>
</feature>
<dbReference type="eggNOG" id="COG4467">
    <property type="taxonomic scope" value="Bacteria"/>
</dbReference>
<dbReference type="NCBIfam" id="NF033517">
    <property type="entry name" value="transpos_IS66"/>
    <property type="match status" value="1"/>
</dbReference>
<evidence type="ECO:0000313" key="4">
    <source>
        <dbReference type="EMBL" id="EFH85056.1"/>
    </source>
</evidence>
<dbReference type="OrthoDB" id="151215at2"/>
<feature type="domain" description="DUF6444" evidence="3">
    <location>
        <begin position="8"/>
        <end position="88"/>
    </location>
</feature>
<sequence length="488" mass="54814">MTEEEAQQLRKEHAELKEEVARKDRRIEELEGLLLSALLRIEELERRLAKDSHNSSKPPSSDGPSRKQMPRPTSSQPKGGQPGHRGHALPLVETPDQVITHRPSHCEACHCELGEAAGQVKERRQIHELPVLRLEVTEHQVEVIDCPVCHHLTAASFPVGVNAPAQYGPRVQALAVYLSQYQLLPMERIGEVLEDLLGCPLSDGTLANWTQEAARTLGPTMHILKRLLLLQKLDHVDETGGRVKGLLHWFHVNATQWLTLYHWHRQRGQKAMDAIGILPQYSGRAIHDRLSSYDHYGCAHSVCGAHLLRDCLLIAERDHQPWAQQMHDLLRSMSHITARFRVTGAHRLPQGERDALVLRYFEILQQGFALHRMLAPPPDASAPKKTGRRKQDDAKNLLDALLARAEQVLAFLDDLAVPISPNQAERDLRMIKVQQKISGTFRSAEGATAFCVIRSYLSTMRKQGRSMLAAMTAVFEGSPFSIAWEPGT</sequence>
<dbReference type="InterPro" id="IPR052344">
    <property type="entry name" value="Transposase-related"/>
</dbReference>
<evidence type="ECO:0000259" key="2">
    <source>
        <dbReference type="Pfam" id="PF03050"/>
    </source>
</evidence>
<proteinExistence type="predicted"/>
<name>D6TY60_KTERA</name>
<feature type="region of interest" description="Disordered" evidence="1">
    <location>
        <begin position="47"/>
        <end position="89"/>
    </location>
</feature>
<dbReference type="InterPro" id="IPR004291">
    <property type="entry name" value="Transposase_IS66_central"/>
</dbReference>
<dbReference type="Proteomes" id="UP000004508">
    <property type="component" value="Unassembled WGS sequence"/>
</dbReference>
<feature type="compositionally biased region" description="Basic and acidic residues" evidence="1">
    <location>
        <begin position="7"/>
        <end position="24"/>
    </location>
</feature>